<comment type="catalytic activity">
    <reaction evidence="21">
        <text>2,3-di-(9Z)-octadecenoyl-sn-glycerol + (9Z)-octadecenoyl-CoA = 1,2,3-tri-(9Z-octadecenoyl)-glycerol + CoA</text>
        <dbReference type="Rhea" id="RHEA:38439"/>
        <dbReference type="ChEBI" id="CHEBI:53753"/>
        <dbReference type="ChEBI" id="CHEBI:57287"/>
        <dbReference type="ChEBI" id="CHEBI:57387"/>
        <dbReference type="ChEBI" id="CHEBI:75824"/>
    </reaction>
    <physiologicalReaction direction="left-to-right" evidence="21">
        <dbReference type="Rhea" id="RHEA:38440"/>
    </physiologicalReaction>
</comment>
<comment type="catalytic activity">
    <reaction evidence="28">
        <text>1,3-di-(9Z-octadecenoyl)-glycerol + (9Z)-octadecenoyl-CoA = 1,2,3-tri-(9Z-octadecenoyl)-glycerol + CoA</text>
        <dbReference type="Rhea" id="RHEA:38435"/>
        <dbReference type="ChEBI" id="CHEBI:53753"/>
        <dbReference type="ChEBI" id="CHEBI:57287"/>
        <dbReference type="ChEBI" id="CHEBI:57387"/>
        <dbReference type="ChEBI" id="CHEBI:75735"/>
    </reaction>
    <physiologicalReaction direction="left-to-right" evidence="28">
        <dbReference type="Rhea" id="RHEA:38436"/>
    </physiologicalReaction>
</comment>
<comment type="catalytic activity">
    <reaction evidence="3">
        <text>13-cis-retinol + hexadecanoyl-CoA = 13-cis-retinyl hexadecanoate + CoA</text>
        <dbReference type="Rhea" id="RHEA:55296"/>
        <dbReference type="ChEBI" id="CHEBI:45479"/>
        <dbReference type="ChEBI" id="CHEBI:57287"/>
        <dbReference type="ChEBI" id="CHEBI:57379"/>
        <dbReference type="ChEBI" id="CHEBI:138722"/>
    </reaction>
    <physiologicalReaction direction="left-to-right" evidence="3">
        <dbReference type="Rhea" id="RHEA:55297"/>
    </physiologicalReaction>
</comment>
<keyword evidence="13 29" id="KW-0256">Endoplasmic reticulum</keyword>
<evidence type="ECO:0000256" key="32">
    <source>
        <dbReference type="SAM" id="Phobius"/>
    </source>
</evidence>
<name>A0A9J6BBR4_POLVA</name>
<dbReference type="PANTHER" id="PTHR10408">
    <property type="entry name" value="STEROL O-ACYLTRANSFERASE"/>
    <property type="match status" value="1"/>
</dbReference>
<evidence type="ECO:0000256" key="31">
    <source>
        <dbReference type="SAM" id="MobiDB-lite"/>
    </source>
</evidence>
<evidence type="ECO:0000256" key="14">
    <source>
        <dbReference type="ARBA" id="ARBA00022989"/>
    </source>
</evidence>
<feature type="transmembrane region" description="Helical" evidence="32">
    <location>
        <begin position="171"/>
        <end position="192"/>
    </location>
</feature>
<comment type="subcellular location">
    <subcellularLocation>
        <location evidence="8 29">Endoplasmic reticulum membrane</location>
        <topology evidence="8 29">Multi-pass membrane protein</topology>
    </subcellularLocation>
</comment>
<evidence type="ECO:0000256" key="7">
    <source>
        <dbReference type="ARBA" id="ARBA00001764"/>
    </source>
</evidence>
<comment type="catalytic activity">
    <reaction evidence="18">
        <text>1,2-di-(9Z-octadecenoyl)-sn-glycerol + (9Z)-octadecenoyl-CoA = 1,2,3-tri-(9Z-octadecenoyl)-glycerol + CoA</text>
        <dbReference type="Rhea" id="RHEA:38219"/>
        <dbReference type="ChEBI" id="CHEBI:52333"/>
        <dbReference type="ChEBI" id="CHEBI:53753"/>
        <dbReference type="ChEBI" id="CHEBI:57287"/>
        <dbReference type="ChEBI" id="CHEBI:57387"/>
    </reaction>
    <physiologicalReaction direction="left-to-right" evidence="18">
        <dbReference type="Rhea" id="RHEA:38220"/>
    </physiologicalReaction>
</comment>
<dbReference type="InterPro" id="IPR004299">
    <property type="entry name" value="MBOAT_fam"/>
</dbReference>
<keyword evidence="12 32" id="KW-0812">Transmembrane</keyword>
<feature type="active site" evidence="30">
    <location>
        <position position="426"/>
    </location>
</feature>
<comment type="catalytic activity">
    <reaction evidence="4">
        <text>hexadecane-1,2-diol + 2 hexadecanoyl-CoA = 1,2-O,O-dihexadecanoyl-1,2-hexadecanediol + 2 CoA</text>
        <dbReference type="Rhea" id="RHEA:38211"/>
        <dbReference type="ChEBI" id="CHEBI:57287"/>
        <dbReference type="ChEBI" id="CHEBI:57379"/>
        <dbReference type="ChEBI" id="CHEBI:75586"/>
        <dbReference type="ChEBI" id="CHEBI:75608"/>
    </reaction>
    <physiologicalReaction direction="left-to-right" evidence="4">
        <dbReference type="Rhea" id="RHEA:38212"/>
    </physiologicalReaction>
</comment>
<comment type="caution">
    <text evidence="33">The sequence shown here is derived from an EMBL/GenBank/DDBJ whole genome shotgun (WGS) entry which is preliminary data.</text>
</comment>
<evidence type="ECO:0000313" key="34">
    <source>
        <dbReference type="Proteomes" id="UP001107558"/>
    </source>
</evidence>
<keyword evidence="34" id="KW-1185">Reference proteome</keyword>
<comment type="catalytic activity">
    <reaction evidence="7">
        <text>all-trans-retinol + hexadecanoyl-CoA = all-trans-retinyl hexadecanoate + CoA</text>
        <dbReference type="Rhea" id="RHEA:38175"/>
        <dbReference type="ChEBI" id="CHEBI:17336"/>
        <dbReference type="ChEBI" id="CHEBI:17616"/>
        <dbReference type="ChEBI" id="CHEBI:57287"/>
        <dbReference type="ChEBI" id="CHEBI:57379"/>
    </reaction>
    <physiologicalReaction direction="left-to-right" evidence="7">
        <dbReference type="Rhea" id="RHEA:38176"/>
    </physiologicalReaction>
</comment>
<comment type="catalytic activity">
    <reaction evidence="1">
        <text>hexadecane-1,2-diol + hexadecanoyl-CoA = 2-hydroxyhexadecyl hexadecanoate + CoA</text>
        <dbReference type="Rhea" id="RHEA:38171"/>
        <dbReference type="ChEBI" id="CHEBI:57287"/>
        <dbReference type="ChEBI" id="CHEBI:57379"/>
        <dbReference type="ChEBI" id="CHEBI:75586"/>
        <dbReference type="ChEBI" id="CHEBI:75587"/>
    </reaction>
    <physiologicalReaction direction="left-to-right" evidence="1">
        <dbReference type="Rhea" id="RHEA:38172"/>
    </physiologicalReaction>
</comment>
<dbReference type="GO" id="GO:0005789">
    <property type="term" value="C:endoplasmic reticulum membrane"/>
    <property type="evidence" value="ECO:0007669"/>
    <property type="project" value="UniProtKB-SubCell"/>
</dbReference>
<evidence type="ECO:0000256" key="11">
    <source>
        <dbReference type="ARBA" id="ARBA00022679"/>
    </source>
</evidence>
<protein>
    <recommendedName>
        <fullName evidence="29">O-acyltransferase</fullName>
    </recommendedName>
</protein>
<feature type="transmembrane region" description="Helical" evidence="32">
    <location>
        <begin position="145"/>
        <end position="164"/>
    </location>
</feature>
<reference evidence="33" key="1">
    <citation type="submission" date="2021-03" db="EMBL/GenBank/DDBJ databases">
        <title>Chromosome level genome of the anhydrobiotic midge Polypedilum vanderplanki.</title>
        <authorList>
            <person name="Yoshida Y."/>
            <person name="Kikawada T."/>
            <person name="Gusev O."/>
        </authorList>
    </citation>
    <scope>NUCLEOTIDE SEQUENCE</scope>
    <source>
        <strain evidence="33">NIAS01</strain>
        <tissue evidence="33">Whole body or cell culture</tissue>
    </source>
</reference>
<comment type="catalytic activity">
    <reaction evidence="26">
        <text>hexadecan-1-ol + hexadecanoyl-CoA = hexadecyl hexadecanoate + CoA</text>
        <dbReference type="Rhea" id="RHEA:38167"/>
        <dbReference type="ChEBI" id="CHEBI:16125"/>
        <dbReference type="ChEBI" id="CHEBI:57287"/>
        <dbReference type="ChEBI" id="CHEBI:57379"/>
        <dbReference type="ChEBI" id="CHEBI:75584"/>
    </reaction>
    <physiologicalReaction direction="left-to-right" evidence="26">
        <dbReference type="Rhea" id="RHEA:38168"/>
    </physiologicalReaction>
</comment>
<comment type="catalytic activity">
    <reaction evidence="5">
        <text>2-(9Z-octadecenoyl)-glycerol + hexadecanoyl-CoA = 1-hexadecanoyl-2-(9Z-octadecenoyl)-sn-glycerol + CoA</text>
        <dbReference type="Rhea" id="RHEA:38071"/>
        <dbReference type="ChEBI" id="CHEBI:57287"/>
        <dbReference type="ChEBI" id="CHEBI:57379"/>
        <dbReference type="ChEBI" id="CHEBI:73990"/>
        <dbReference type="ChEBI" id="CHEBI:75466"/>
    </reaction>
    <physiologicalReaction direction="left-to-right" evidence="5">
        <dbReference type="Rhea" id="RHEA:38072"/>
    </physiologicalReaction>
</comment>
<comment type="catalytic activity">
    <reaction evidence="19">
        <text>1-O-(9Z-octadecyl)-3-(9Z-octadecenoyl)-glycerol + (9Z)-octadecenoyl-CoA = 1-O-(9Z-octadecenyl)-2,3-di-(9Z-octadecenoyl)glycerol + CoA</text>
        <dbReference type="Rhea" id="RHEA:55344"/>
        <dbReference type="ChEBI" id="CHEBI:57287"/>
        <dbReference type="ChEBI" id="CHEBI:57387"/>
        <dbReference type="ChEBI" id="CHEBI:138735"/>
        <dbReference type="ChEBI" id="CHEBI:197429"/>
    </reaction>
    <physiologicalReaction direction="left-to-right" evidence="19">
        <dbReference type="Rhea" id="RHEA:55345"/>
    </physiologicalReaction>
</comment>
<evidence type="ECO:0000256" key="10">
    <source>
        <dbReference type="ARBA" id="ARBA00009010"/>
    </source>
</evidence>
<comment type="subunit">
    <text evidence="17">Homodimer or homotetramer; both forms have similar enzymatic activities.</text>
</comment>
<feature type="transmembrane region" description="Helical" evidence="32">
    <location>
        <begin position="61"/>
        <end position="81"/>
    </location>
</feature>
<feature type="transmembrane region" description="Helical" evidence="32">
    <location>
        <begin position="408"/>
        <end position="425"/>
    </location>
</feature>
<feature type="transmembrane region" description="Helical" evidence="32">
    <location>
        <begin position="466"/>
        <end position="487"/>
    </location>
</feature>
<evidence type="ECO:0000256" key="25">
    <source>
        <dbReference type="ARBA" id="ARBA00048728"/>
    </source>
</evidence>
<dbReference type="Pfam" id="PF03062">
    <property type="entry name" value="MBOAT"/>
    <property type="match status" value="1"/>
</dbReference>
<dbReference type="PANTHER" id="PTHR10408:SF7">
    <property type="entry name" value="DIACYLGLYCEROL O-ACYLTRANSFERASE 1"/>
    <property type="match status" value="1"/>
</dbReference>
<evidence type="ECO:0000256" key="1">
    <source>
        <dbReference type="ARBA" id="ARBA00000174"/>
    </source>
</evidence>
<dbReference type="GO" id="GO:0019432">
    <property type="term" value="P:triglyceride biosynthetic process"/>
    <property type="evidence" value="ECO:0007669"/>
    <property type="project" value="InterPro"/>
</dbReference>
<feature type="transmembrane region" description="Helical" evidence="32">
    <location>
        <begin position="293"/>
        <end position="312"/>
    </location>
</feature>
<dbReference type="InterPro" id="IPR027251">
    <property type="entry name" value="Diacylglycerol_acylTrfase1"/>
</dbReference>
<comment type="catalytic activity">
    <reaction evidence="20">
        <text>1-O-(9Z-octadecenyl)-glycerol + (9Z)-octadecenoyl-CoA = 1-O-(9Z-octadecyl)-3-(9Z-octadecenoyl)-glycerol + CoA</text>
        <dbReference type="Rhea" id="RHEA:55340"/>
        <dbReference type="ChEBI" id="CHEBI:34116"/>
        <dbReference type="ChEBI" id="CHEBI:57287"/>
        <dbReference type="ChEBI" id="CHEBI:57387"/>
        <dbReference type="ChEBI" id="CHEBI:197429"/>
    </reaction>
    <physiologicalReaction direction="left-to-right" evidence="20">
        <dbReference type="Rhea" id="RHEA:55341"/>
    </physiologicalReaction>
</comment>
<comment type="catalytic activity">
    <reaction evidence="23">
        <text>1-octadecanoyl-2-(5Z,8Z,11Z,14Z-eicosatetraenoyl)-sn-glycerol + (9Z)-octadecenoyl-CoA = 1-octadecanoyl-2-(5Z,8Z,11Z,14Z)-eicosatetraenoyl-3-(9Z)-octadecenoyl-sn-glycerol + CoA</text>
        <dbReference type="Rhea" id="RHEA:38307"/>
        <dbReference type="ChEBI" id="CHEBI:57287"/>
        <dbReference type="ChEBI" id="CHEBI:57387"/>
        <dbReference type="ChEBI" id="CHEBI:75728"/>
        <dbReference type="ChEBI" id="CHEBI:75729"/>
    </reaction>
    <physiologicalReaction direction="left-to-right" evidence="23">
        <dbReference type="Rhea" id="RHEA:38308"/>
    </physiologicalReaction>
</comment>
<evidence type="ECO:0000256" key="15">
    <source>
        <dbReference type="ARBA" id="ARBA00023136"/>
    </source>
</evidence>
<sequence length="506" mass="59017">MAPSESNCNGELKTRLRRTQSVTRAEEITDQEQKQRKSQPDKPVHKPRDSLFSWSSNFNDFSGLVNWGFLLLTMGGIRLLLENFIKYGFRVDPVQWLIVLSGKNEGDSSYPSVVLALYSSVPIVLCIIIEKGLSVEIIPETTGKFAHVFNLIAVVLLPIVVINLRGTSFSLMGSTFVCFLYCILFVKLWSYVQVNLWCRQNQKNQKVSISGKRRESFSIAEFERKHHRNSNTDQNENFIANDTKDHEPLKLIEYPDNLNLRDLIYFLLAPTLCYELNFPRTTRIRKRFLIKRILEVVVGVNIVMALFQQWMIPSVKNSLIPFSNMEFTKATERVLKLAIPNHFIWLCGFYLIFHSTLNLLGEILHFADRNFYCDWWNANNVDTFWKTWNMPVHRWCVRHLYIPLVDMGYSRFAASGVVFFISAFFHEYLVSVPLRTFKIWAFMGMVSQLPLSYVSKFLEKNVGERWGNILVWGSLILGQPLCIMVYYHDYVIQNYNKVILEPEYLE</sequence>
<proteinExistence type="inferred from homology"/>
<evidence type="ECO:0000256" key="27">
    <source>
        <dbReference type="ARBA" id="ARBA00049168"/>
    </source>
</evidence>
<comment type="pathway">
    <text evidence="9">Lipid metabolism; glycerolipid metabolism.</text>
</comment>
<keyword evidence="15 29" id="KW-0472">Membrane</keyword>
<dbReference type="OrthoDB" id="10039049at2759"/>
<evidence type="ECO:0000256" key="5">
    <source>
        <dbReference type="ARBA" id="ARBA00001313"/>
    </source>
</evidence>
<feature type="region of interest" description="Disordered" evidence="31">
    <location>
        <begin position="1"/>
        <end position="47"/>
    </location>
</feature>
<evidence type="ECO:0000256" key="30">
    <source>
        <dbReference type="PIRSR" id="PIRSR000439-1"/>
    </source>
</evidence>
<evidence type="ECO:0000256" key="4">
    <source>
        <dbReference type="ARBA" id="ARBA00001118"/>
    </source>
</evidence>
<evidence type="ECO:0000256" key="9">
    <source>
        <dbReference type="ARBA" id="ARBA00005175"/>
    </source>
</evidence>
<evidence type="ECO:0000256" key="13">
    <source>
        <dbReference type="ARBA" id="ARBA00022824"/>
    </source>
</evidence>
<evidence type="ECO:0000256" key="2">
    <source>
        <dbReference type="ARBA" id="ARBA00000633"/>
    </source>
</evidence>
<comment type="catalytic activity">
    <reaction evidence="6">
        <text>1,2-di-(9Z-octadecenoyl)-sn-glycerol + hexadecanoyl-CoA = 1,2-di-(9Z)-octadecenoyl-3-hexadecanoyl-sn-glycerol + CoA</text>
        <dbReference type="Rhea" id="RHEA:38163"/>
        <dbReference type="ChEBI" id="CHEBI:52333"/>
        <dbReference type="ChEBI" id="CHEBI:57287"/>
        <dbReference type="ChEBI" id="CHEBI:57379"/>
        <dbReference type="ChEBI" id="CHEBI:75583"/>
    </reaction>
    <physiologicalReaction direction="left-to-right" evidence="6">
        <dbReference type="Rhea" id="RHEA:38164"/>
    </physiologicalReaction>
</comment>
<comment type="catalytic activity">
    <reaction evidence="27">
        <text>1-(9Z-octadecenoyl)-glycerol + (9Z)-octadecenoyl-CoA = 1,2-di-(9Z-octadecenoyl)-glycerol + CoA</text>
        <dbReference type="Rhea" id="RHEA:37915"/>
        <dbReference type="ChEBI" id="CHEBI:52323"/>
        <dbReference type="ChEBI" id="CHEBI:57287"/>
        <dbReference type="ChEBI" id="CHEBI:57387"/>
        <dbReference type="ChEBI" id="CHEBI:75342"/>
    </reaction>
    <physiologicalReaction direction="left-to-right" evidence="27">
        <dbReference type="Rhea" id="RHEA:37916"/>
    </physiologicalReaction>
</comment>
<evidence type="ECO:0000256" key="24">
    <source>
        <dbReference type="ARBA" id="ARBA00048634"/>
    </source>
</evidence>
<dbReference type="Proteomes" id="UP001107558">
    <property type="component" value="Chromosome 4"/>
</dbReference>
<gene>
    <name evidence="33" type="ORF">PVAND_015031</name>
</gene>
<dbReference type="EMBL" id="JADBJN010000004">
    <property type="protein sequence ID" value="KAG5667030.1"/>
    <property type="molecule type" value="Genomic_DNA"/>
</dbReference>
<comment type="catalytic activity">
    <reaction evidence="22">
        <text>2-(9Z-octadecenoyl)-glycerol + (9Z)-octadecenoyl-CoA = 1,2-di-(9Z-octadecenoyl)-sn-glycerol + CoA</text>
        <dbReference type="Rhea" id="RHEA:37911"/>
        <dbReference type="ChEBI" id="CHEBI:52333"/>
        <dbReference type="ChEBI" id="CHEBI:57287"/>
        <dbReference type="ChEBI" id="CHEBI:57387"/>
        <dbReference type="ChEBI" id="CHEBI:73990"/>
    </reaction>
    <physiologicalReaction direction="left-to-right" evidence="22">
        <dbReference type="Rhea" id="RHEA:37912"/>
    </physiologicalReaction>
</comment>
<comment type="catalytic activity">
    <reaction evidence="25">
        <text>1,2-di-(9Z-octadecenoyl)-glycerol + (9Z)-octadecenoate + H(+) = 1,2,3-tri-(9Z-octadecenoyl)-glycerol + H2O</text>
        <dbReference type="Rhea" id="RHEA:38379"/>
        <dbReference type="ChEBI" id="CHEBI:15377"/>
        <dbReference type="ChEBI" id="CHEBI:15378"/>
        <dbReference type="ChEBI" id="CHEBI:30823"/>
        <dbReference type="ChEBI" id="CHEBI:52323"/>
        <dbReference type="ChEBI" id="CHEBI:53753"/>
    </reaction>
    <physiologicalReaction direction="left-to-right" evidence="25">
        <dbReference type="Rhea" id="RHEA:38380"/>
    </physiologicalReaction>
</comment>
<evidence type="ECO:0000256" key="20">
    <source>
        <dbReference type="ARBA" id="ARBA00047807"/>
    </source>
</evidence>
<evidence type="ECO:0000256" key="28">
    <source>
        <dbReference type="ARBA" id="ARBA00049549"/>
    </source>
</evidence>
<evidence type="ECO:0000256" key="8">
    <source>
        <dbReference type="ARBA" id="ARBA00004477"/>
    </source>
</evidence>
<dbReference type="PIRSF" id="PIRSF000439">
    <property type="entry name" value="Oat_ACAT_DAG_ARE"/>
    <property type="match status" value="1"/>
</dbReference>
<comment type="similarity">
    <text evidence="10 29">Belongs to the membrane-bound acyltransferase family. Sterol o-acyltransferase subfamily.</text>
</comment>
<accession>A0A9J6BBR4</accession>
<dbReference type="GO" id="GO:0050252">
    <property type="term" value="F:retinol O-fatty-acyltransferase activity"/>
    <property type="evidence" value="ECO:0007669"/>
    <property type="project" value="UniProtKB-EC"/>
</dbReference>
<evidence type="ECO:0000256" key="21">
    <source>
        <dbReference type="ARBA" id="ARBA00048096"/>
    </source>
</evidence>
<dbReference type="GO" id="GO:0004144">
    <property type="term" value="F:diacylglycerol O-acyltransferase activity"/>
    <property type="evidence" value="ECO:0007669"/>
    <property type="project" value="UniProtKB-EC"/>
</dbReference>
<evidence type="ECO:0000256" key="18">
    <source>
        <dbReference type="ARBA" id="ARBA00047367"/>
    </source>
</evidence>
<dbReference type="PIRSF" id="PIRSF500231">
    <property type="entry name" value="Oat_dag"/>
    <property type="match status" value="1"/>
</dbReference>
<evidence type="ECO:0000256" key="22">
    <source>
        <dbReference type="ARBA" id="ARBA00048135"/>
    </source>
</evidence>
<dbReference type="AlphaFoldDB" id="A0A9J6BBR4"/>
<feature type="compositionally biased region" description="Basic and acidic residues" evidence="31">
    <location>
        <begin position="24"/>
        <end position="47"/>
    </location>
</feature>
<evidence type="ECO:0000256" key="26">
    <source>
        <dbReference type="ARBA" id="ARBA00048907"/>
    </source>
</evidence>
<organism evidence="33 34">
    <name type="scientific">Polypedilum vanderplanki</name>
    <name type="common">Sleeping chironomid midge</name>
    <dbReference type="NCBI Taxonomy" id="319348"/>
    <lineage>
        <taxon>Eukaryota</taxon>
        <taxon>Metazoa</taxon>
        <taxon>Ecdysozoa</taxon>
        <taxon>Arthropoda</taxon>
        <taxon>Hexapoda</taxon>
        <taxon>Insecta</taxon>
        <taxon>Pterygota</taxon>
        <taxon>Neoptera</taxon>
        <taxon>Endopterygota</taxon>
        <taxon>Diptera</taxon>
        <taxon>Nematocera</taxon>
        <taxon>Chironomoidea</taxon>
        <taxon>Chironomidae</taxon>
        <taxon>Chironominae</taxon>
        <taxon>Polypedilum</taxon>
        <taxon>Polypedilum</taxon>
    </lineage>
</organism>
<evidence type="ECO:0000256" key="19">
    <source>
        <dbReference type="ARBA" id="ARBA00047609"/>
    </source>
</evidence>
<evidence type="ECO:0000256" key="6">
    <source>
        <dbReference type="ARBA" id="ARBA00001349"/>
    </source>
</evidence>
<evidence type="ECO:0000313" key="33">
    <source>
        <dbReference type="EMBL" id="KAG5667030.1"/>
    </source>
</evidence>
<feature type="transmembrane region" description="Helical" evidence="32">
    <location>
        <begin position="343"/>
        <end position="361"/>
    </location>
</feature>
<evidence type="ECO:0000256" key="12">
    <source>
        <dbReference type="ARBA" id="ARBA00022692"/>
    </source>
</evidence>
<dbReference type="InterPro" id="IPR014371">
    <property type="entry name" value="Oat_ACAT_DAG_ARE"/>
</dbReference>
<keyword evidence="14 32" id="KW-1133">Transmembrane helix</keyword>
<evidence type="ECO:0000256" key="17">
    <source>
        <dbReference type="ARBA" id="ARBA00023610"/>
    </source>
</evidence>
<evidence type="ECO:0000256" key="29">
    <source>
        <dbReference type="PIRNR" id="PIRNR000439"/>
    </source>
</evidence>
<comment type="catalytic activity">
    <reaction evidence="2">
        <text>all-trans-retinol + an acyl-CoA = an all-trans-retinyl ester + CoA</text>
        <dbReference type="Rhea" id="RHEA:11488"/>
        <dbReference type="ChEBI" id="CHEBI:17336"/>
        <dbReference type="ChEBI" id="CHEBI:57287"/>
        <dbReference type="ChEBI" id="CHEBI:58342"/>
        <dbReference type="ChEBI" id="CHEBI:63410"/>
        <dbReference type="EC" id="2.3.1.76"/>
    </reaction>
    <physiologicalReaction direction="left-to-right" evidence="2">
        <dbReference type="Rhea" id="RHEA:11489"/>
    </physiologicalReaction>
</comment>
<comment type="catalytic activity">
    <reaction evidence="24">
        <text>an acyl-CoA + a 1,2-diacyl-sn-glycerol = a triacyl-sn-glycerol + CoA</text>
        <dbReference type="Rhea" id="RHEA:10868"/>
        <dbReference type="ChEBI" id="CHEBI:17815"/>
        <dbReference type="ChEBI" id="CHEBI:57287"/>
        <dbReference type="ChEBI" id="CHEBI:58342"/>
        <dbReference type="ChEBI" id="CHEBI:64615"/>
        <dbReference type="EC" id="2.3.1.20"/>
    </reaction>
    <physiologicalReaction direction="left-to-right" evidence="24">
        <dbReference type="Rhea" id="RHEA:10869"/>
    </physiologicalReaction>
</comment>
<keyword evidence="16 29" id="KW-0012">Acyltransferase</keyword>
<evidence type="ECO:0000256" key="23">
    <source>
        <dbReference type="ARBA" id="ARBA00048614"/>
    </source>
</evidence>
<evidence type="ECO:0000256" key="16">
    <source>
        <dbReference type="ARBA" id="ARBA00023315"/>
    </source>
</evidence>
<keyword evidence="11 29" id="KW-0808">Transferase</keyword>
<evidence type="ECO:0000256" key="3">
    <source>
        <dbReference type="ARBA" id="ARBA00000895"/>
    </source>
</evidence>